<sequence length="182" mass="19645">MSKAQGKSLIAASMLLCSFNLMAGSEAFKPGTVLPQYGKIAEVETSVTIPKEMQFKVVFDMSKAAEPGKVNRSLDSLARFINMHVSNGVALDDIDLMMVVHGSAVKDFTQDKFYQSTQALPNINAELINQLSKLGVKFNLCGQSAAYYDVSLQQLLPGVDMALSAMTAHAIAAKEGYSLNPF</sequence>
<dbReference type="STRING" id="225849.swp_4211"/>
<dbReference type="Pfam" id="PF02635">
    <property type="entry name" value="DsrE"/>
    <property type="match status" value="1"/>
</dbReference>
<dbReference type="EMBL" id="CP000472">
    <property type="protein sequence ID" value="ACJ30867.1"/>
    <property type="molecule type" value="Genomic_DNA"/>
</dbReference>
<dbReference type="HOGENOM" id="CLU_114489_0_0_6"/>
<accession>B8CU11</accession>
<protein>
    <submittedName>
        <fullName evidence="2">Uncharacterized protein</fullName>
    </submittedName>
</protein>
<keyword evidence="3" id="KW-1185">Reference proteome</keyword>
<organism evidence="2 3">
    <name type="scientific">Shewanella piezotolerans (strain WP3 / JCM 13877)</name>
    <dbReference type="NCBI Taxonomy" id="225849"/>
    <lineage>
        <taxon>Bacteria</taxon>
        <taxon>Pseudomonadati</taxon>
        <taxon>Pseudomonadota</taxon>
        <taxon>Gammaproteobacteria</taxon>
        <taxon>Alteromonadales</taxon>
        <taxon>Shewanellaceae</taxon>
        <taxon>Shewanella</taxon>
    </lineage>
</organism>
<evidence type="ECO:0000313" key="2">
    <source>
        <dbReference type="EMBL" id="ACJ30867.1"/>
    </source>
</evidence>
<feature type="chain" id="PRO_5002870256" evidence="1">
    <location>
        <begin position="24"/>
        <end position="182"/>
    </location>
</feature>
<dbReference type="AlphaFoldDB" id="B8CU11"/>
<dbReference type="KEGG" id="swp:swp_4211"/>
<evidence type="ECO:0000313" key="3">
    <source>
        <dbReference type="Proteomes" id="UP000000753"/>
    </source>
</evidence>
<dbReference type="eggNOG" id="COG1416">
    <property type="taxonomic scope" value="Bacteria"/>
</dbReference>
<evidence type="ECO:0000256" key="1">
    <source>
        <dbReference type="SAM" id="SignalP"/>
    </source>
</evidence>
<dbReference type="InterPro" id="IPR027396">
    <property type="entry name" value="DsrEFH-like"/>
</dbReference>
<feature type="signal peptide" evidence="1">
    <location>
        <begin position="1"/>
        <end position="23"/>
    </location>
</feature>
<dbReference type="RefSeq" id="WP_020914204.1">
    <property type="nucleotide sequence ID" value="NC_011566.1"/>
</dbReference>
<dbReference type="InterPro" id="IPR003787">
    <property type="entry name" value="Sulphur_relay_DsrE/F-like"/>
</dbReference>
<dbReference type="SUPFAM" id="SSF75169">
    <property type="entry name" value="DsrEFH-like"/>
    <property type="match status" value="1"/>
</dbReference>
<name>B8CU11_SHEPW</name>
<proteinExistence type="predicted"/>
<keyword evidence="1" id="KW-0732">Signal</keyword>
<dbReference type="Gene3D" id="3.40.1260.10">
    <property type="entry name" value="DsrEFH-like"/>
    <property type="match status" value="1"/>
</dbReference>
<gene>
    <name evidence="2" type="ordered locus">swp_4211</name>
</gene>
<dbReference type="PANTHER" id="PTHR37691">
    <property type="entry name" value="BLR3518 PROTEIN"/>
    <property type="match status" value="1"/>
</dbReference>
<dbReference type="PANTHER" id="PTHR37691:SF1">
    <property type="entry name" value="BLR3518 PROTEIN"/>
    <property type="match status" value="1"/>
</dbReference>
<dbReference type="Proteomes" id="UP000000753">
    <property type="component" value="Chromosome"/>
</dbReference>
<reference evidence="2 3" key="1">
    <citation type="journal article" date="2008" name="PLoS ONE">
        <title>Environmental adaptation: genomic analysis of the piezotolerant and psychrotolerant deep-sea iron reducing bacterium Shewanella piezotolerans WP3.</title>
        <authorList>
            <person name="Wang F."/>
            <person name="Wang J."/>
            <person name="Jian H."/>
            <person name="Zhang B."/>
            <person name="Li S."/>
            <person name="Wang F."/>
            <person name="Zeng X."/>
            <person name="Gao L."/>
            <person name="Bartlett D.H."/>
            <person name="Yu J."/>
            <person name="Hu S."/>
            <person name="Xiao X."/>
        </authorList>
    </citation>
    <scope>NUCLEOTIDE SEQUENCE [LARGE SCALE GENOMIC DNA]</scope>
    <source>
        <strain evidence="3">WP3 / JCM 13877</strain>
    </source>
</reference>